<proteinExistence type="predicted"/>
<evidence type="ECO:0000313" key="2">
    <source>
        <dbReference type="EMBL" id="MBB6493215.1"/>
    </source>
</evidence>
<accession>A0A6P1CCY4</accession>
<organism evidence="3 4">
    <name type="scientific">Rhizobium tropici</name>
    <dbReference type="NCBI Taxonomy" id="398"/>
    <lineage>
        <taxon>Bacteria</taxon>
        <taxon>Pseudomonadati</taxon>
        <taxon>Pseudomonadota</taxon>
        <taxon>Alphaproteobacteria</taxon>
        <taxon>Hyphomicrobiales</taxon>
        <taxon>Rhizobiaceae</taxon>
        <taxon>Rhizobium/Agrobacterium group</taxon>
        <taxon>Rhizobium</taxon>
    </lineage>
</organism>
<keyword evidence="5" id="KW-1185">Reference proteome</keyword>
<dbReference type="AlphaFoldDB" id="A0A6P1CCY4"/>
<dbReference type="EMBL" id="JACHBF010000010">
    <property type="protein sequence ID" value="MBB6493215.1"/>
    <property type="molecule type" value="Genomic_DNA"/>
</dbReference>
<sequence length="66" mass="7754">MEQEKHREHDKSKGRSTHFWGAPLLFNPDSERRLDTEMSARQAIDTGDDPQIIANRTLCKSRLRKF</sequence>
<dbReference type="RefSeq" id="WP_041678240.1">
    <property type="nucleotide sequence ID" value="NZ_JAADZA010000034.1"/>
</dbReference>
<evidence type="ECO:0000256" key="1">
    <source>
        <dbReference type="SAM" id="MobiDB-lite"/>
    </source>
</evidence>
<feature type="region of interest" description="Disordered" evidence="1">
    <location>
        <begin position="1"/>
        <end position="32"/>
    </location>
</feature>
<comment type="caution">
    <text evidence="3">The sequence shown here is derived from an EMBL/GenBank/DDBJ whole genome shotgun (WGS) entry which is preliminary data.</text>
</comment>
<evidence type="ECO:0000313" key="4">
    <source>
        <dbReference type="Proteomes" id="UP000471190"/>
    </source>
</evidence>
<evidence type="ECO:0000313" key="5">
    <source>
        <dbReference type="Proteomes" id="UP000526625"/>
    </source>
</evidence>
<dbReference type="Proteomes" id="UP000471190">
    <property type="component" value="Unassembled WGS sequence"/>
</dbReference>
<dbReference type="EMBL" id="JAADZA010000034">
    <property type="protein sequence ID" value="NEV14012.1"/>
    <property type="molecule type" value="Genomic_DNA"/>
</dbReference>
<dbReference type="Proteomes" id="UP000526625">
    <property type="component" value="Unassembled WGS sequence"/>
</dbReference>
<gene>
    <name evidence="2" type="ORF">GGD45_003641</name>
    <name evidence="3" type="ORF">GXW80_23780</name>
</gene>
<name>A0A6P1CCY4_RHITR</name>
<reference evidence="3 4" key="1">
    <citation type="submission" date="2020-02" db="EMBL/GenBank/DDBJ databases">
        <title>Draft genome sequence of Rhizobium tropici.</title>
        <authorList>
            <person name="Khayi S."/>
            <person name="Jemo M."/>
        </authorList>
    </citation>
    <scope>NUCLEOTIDE SEQUENCE [LARGE SCALE GENOMIC DNA]</scope>
    <source>
        <strain evidence="3 4">A12</strain>
    </source>
</reference>
<protein>
    <submittedName>
        <fullName evidence="3">Uncharacterized protein</fullName>
    </submittedName>
</protein>
<reference evidence="2 5" key="2">
    <citation type="submission" date="2020-08" db="EMBL/GenBank/DDBJ databases">
        <title>Genomic Encyclopedia of Type Strains, Phase IV (KMG-V): Genome sequencing to study the core and pangenomes of soil and plant-associated prokaryotes.</title>
        <authorList>
            <person name="Whitman W."/>
        </authorList>
    </citation>
    <scope>NUCLEOTIDE SEQUENCE [LARGE SCALE GENOMIC DNA]</scope>
    <source>
        <strain evidence="2 5">SEMIA 4059</strain>
    </source>
</reference>
<evidence type="ECO:0000313" key="3">
    <source>
        <dbReference type="EMBL" id="NEV14012.1"/>
    </source>
</evidence>
<feature type="compositionally biased region" description="Basic and acidic residues" evidence="1">
    <location>
        <begin position="1"/>
        <end position="13"/>
    </location>
</feature>